<dbReference type="Gene3D" id="2.10.260.10">
    <property type="match status" value="1"/>
</dbReference>
<sequence>MLTSPKIGRLGNSAGMRLDPMLLEFLDVTVGGEIDVMQDEKSRALVIKKHMITPESLADLLDGWDGDFETHVAT</sequence>
<evidence type="ECO:0000313" key="1">
    <source>
        <dbReference type="EMBL" id="QIW59324.1"/>
    </source>
</evidence>
<dbReference type="KEGG" id="lrn:CMV25_04365"/>
<reference evidence="1 2" key="1">
    <citation type="submission" date="2019-12" db="EMBL/GenBank/DDBJ databases">
        <title>Whole genome sequences of Lactococcus raffinolactis strains isolated from sewage.</title>
        <authorList>
            <person name="Ybazeta G."/>
            <person name="Ross M."/>
            <person name="Brabant-Kirwan D."/>
            <person name="Saleh M."/>
            <person name="Dillon J.A."/>
            <person name="Splinter K."/>
            <person name="Nokhbeh R."/>
        </authorList>
    </citation>
    <scope>NUCLEOTIDE SEQUENCE [LARGE SCALE GENOMIC DNA]</scope>
    <source>
        <strain evidence="1 2">Lr_19_14</strain>
    </source>
</reference>
<accession>A0A290Q1V3</accession>
<dbReference type="EMBL" id="CP047628">
    <property type="protein sequence ID" value="QIW59324.1"/>
    <property type="molecule type" value="Genomic_DNA"/>
</dbReference>
<protein>
    <submittedName>
        <fullName evidence="1">Uncharacterized protein</fullName>
    </submittedName>
</protein>
<gene>
    <name evidence="1" type="ORF">GU334_10600</name>
</gene>
<dbReference type="AlphaFoldDB" id="A0A290Q1V3"/>
<dbReference type="InterPro" id="IPR037914">
    <property type="entry name" value="SpoVT-AbrB_sf"/>
</dbReference>
<name>A0A290Q1V3_9LACT</name>
<dbReference type="RefSeq" id="WP_096039684.1">
    <property type="nucleotide sequence ID" value="NZ_CP023392.1"/>
</dbReference>
<organism evidence="1 2">
    <name type="scientific">Pseudolactococcus raffinolactis</name>
    <dbReference type="NCBI Taxonomy" id="1366"/>
    <lineage>
        <taxon>Bacteria</taxon>
        <taxon>Bacillati</taxon>
        <taxon>Bacillota</taxon>
        <taxon>Bacilli</taxon>
        <taxon>Lactobacillales</taxon>
        <taxon>Streptococcaceae</taxon>
        <taxon>Pseudolactococcus</taxon>
    </lineage>
</organism>
<evidence type="ECO:0000313" key="2">
    <source>
        <dbReference type="Proteomes" id="UP000501558"/>
    </source>
</evidence>
<keyword evidence="2" id="KW-1185">Reference proteome</keyword>
<dbReference type="SUPFAM" id="SSF89447">
    <property type="entry name" value="AbrB/MazE/MraZ-like"/>
    <property type="match status" value="1"/>
</dbReference>
<dbReference type="Proteomes" id="UP000501558">
    <property type="component" value="Chromosome"/>
</dbReference>
<proteinExistence type="predicted"/>